<protein>
    <recommendedName>
        <fullName evidence="3">Relaxase</fullName>
    </recommendedName>
</protein>
<sequence>MEKTTPGIIFDLRYRATEYFRGKPPPKLLKTNTKGMHKYFNRSDACDKTFYSLDAGIETENTKDAFDYYNYRIGSTGAFNHTGYLTQEKVLSELEKYKPEIVYNCVISFTDEFASDNNLKPKKNMQDLIKKTMNKNIKALGFDPENVSWSAYYHTNTNQPHVHVSFYEKKRTKKRYMIEKSKLTKANSAITRLMKLNTDLYIKRDDLKHGLFKKLDELGFSDNIKRLIVKSENNSKKAYKVDKEYTQKLEHLEKVLPQQGSFKFNSANIKPHREEIMELVDYIKKHGGISEVYKEFIEHLDKEVEAQIIIYGGDKDSEDKINFKQKRIDQIDTRLANLILSNIKAYRLDCEDYEEEFDDKRVIRGLRKNNIKTRATNFLHATVLDLSSSIEHTYYAGKSMQRQADEVARKAQEEIRSKVIGR</sequence>
<evidence type="ECO:0008006" key="3">
    <source>
        <dbReference type="Google" id="ProtNLM"/>
    </source>
</evidence>
<dbReference type="Proteomes" id="UP001230220">
    <property type="component" value="Unassembled WGS sequence"/>
</dbReference>
<dbReference type="EMBL" id="JAUSUR010000004">
    <property type="protein sequence ID" value="MDQ0361552.1"/>
    <property type="molecule type" value="Genomic_DNA"/>
</dbReference>
<evidence type="ECO:0000313" key="1">
    <source>
        <dbReference type="EMBL" id="MDQ0361552.1"/>
    </source>
</evidence>
<evidence type="ECO:0000313" key="2">
    <source>
        <dbReference type="Proteomes" id="UP001230220"/>
    </source>
</evidence>
<comment type="caution">
    <text evidence="1">The sequence shown here is derived from an EMBL/GenBank/DDBJ whole genome shotgun (WGS) entry which is preliminary data.</text>
</comment>
<dbReference type="Pfam" id="PF18555">
    <property type="entry name" value="MobL"/>
    <property type="match status" value="1"/>
</dbReference>
<dbReference type="RefSeq" id="WP_307408384.1">
    <property type="nucleotide sequence ID" value="NZ_JAUSUR010000004.1"/>
</dbReference>
<accession>A0ABU0E3T8</accession>
<dbReference type="InterPro" id="IPR041073">
    <property type="entry name" value="MobL"/>
</dbReference>
<gene>
    <name evidence="1" type="ORF">J2S15_002302</name>
</gene>
<name>A0ABU0E3T8_9FIRM</name>
<organism evidence="1 2">
    <name type="scientific">Breznakia pachnodae</name>
    <dbReference type="NCBI Taxonomy" id="265178"/>
    <lineage>
        <taxon>Bacteria</taxon>
        <taxon>Bacillati</taxon>
        <taxon>Bacillota</taxon>
        <taxon>Erysipelotrichia</taxon>
        <taxon>Erysipelotrichales</taxon>
        <taxon>Erysipelotrichaceae</taxon>
        <taxon>Breznakia</taxon>
    </lineage>
</organism>
<proteinExistence type="predicted"/>
<keyword evidence="2" id="KW-1185">Reference proteome</keyword>
<reference evidence="1 2" key="1">
    <citation type="submission" date="2023-07" db="EMBL/GenBank/DDBJ databases">
        <title>Genomic Encyclopedia of Type Strains, Phase IV (KMG-IV): sequencing the most valuable type-strain genomes for metagenomic binning, comparative biology and taxonomic classification.</title>
        <authorList>
            <person name="Goeker M."/>
        </authorList>
    </citation>
    <scope>NUCLEOTIDE SEQUENCE [LARGE SCALE GENOMIC DNA]</scope>
    <source>
        <strain evidence="1 2">DSM 16784</strain>
    </source>
</reference>